<dbReference type="InterPro" id="IPR011033">
    <property type="entry name" value="PRC_barrel-like_sf"/>
</dbReference>
<dbReference type="InterPro" id="IPR011961">
    <property type="entry name" value="RimM"/>
</dbReference>
<evidence type="ECO:0000256" key="1">
    <source>
        <dbReference type="ARBA" id="ARBA00022490"/>
    </source>
</evidence>
<evidence type="ECO:0000256" key="2">
    <source>
        <dbReference type="ARBA" id="ARBA00022517"/>
    </source>
</evidence>
<dbReference type="Gene3D" id="2.30.30.240">
    <property type="entry name" value="PRC-barrel domain"/>
    <property type="match status" value="1"/>
</dbReference>
<comment type="domain">
    <text evidence="5">The PRC barrel domain binds ribosomal protein uS19.</text>
</comment>
<evidence type="ECO:0000259" key="8">
    <source>
        <dbReference type="Pfam" id="PF24986"/>
    </source>
</evidence>
<feature type="domain" description="Ribosome maturation factor RimM PRC barrel" evidence="8">
    <location>
        <begin position="114"/>
        <end position="173"/>
    </location>
</feature>
<comment type="function">
    <text evidence="5">An accessory protein needed during the final step in the assembly of 30S ribosomal subunit, possibly for assembly of the head region. Essential for efficient processing of 16S rRNA. May be needed both before and after RbfA during the maturation of 16S rRNA. It has affinity for free ribosomal 30S subunits but not for 70S ribosomes.</text>
</comment>
<dbReference type="InterPro" id="IPR056792">
    <property type="entry name" value="PRC_RimM"/>
</dbReference>
<evidence type="ECO:0000256" key="4">
    <source>
        <dbReference type="ARBA" id="ARBA00023186"/>
    </source>
</evidence>
<feature type="region of interest" description="Disordered" evidence="6">
    <location>
        <begin position="169"/>
        <end position="217"/>
    </location>
</feature>
<dbReference type="Pfam" id="PF24986">
    <property type="entry name" value="PRC_RimM"/>
    <property type="match status" value="1"/>
</dbReference>
<reference evidence="9 10" key="1">
    <citation type="journal article" date="2003" name="Int. J. Syst. Evol. Microbiol.">
        <title>Kocuria polaris sp. nov., an orange-pigmented psychrophilic bacterium isolated from an Antarctic cyanobacterial mat sample.</title>
        <authorList>
            <person name="Reddy G.S."/>
            <person name="Prakash J.S."/>
            <person name="Prabahar V."/>
            <person name="Matsumoto G.I."/>
            <person name="Stackebrandt E."/>
            <person name="Shivaji S."/>
        </authorList>
    </citation>
    <scope>NUCLEOTIDE SEQUENCE [LARGE SCALE GENOMIC DNA]</scope>
    <source>
        <strain evidence="9 10">CMS 76or</strain>
    </source>
</reference>
<dbReference type="Pfam" id="PF01782">
    <property type="entry name" value="RimM"/>
    <property type="match status" value="1"/>
</dbReference>
<keyword evidence="4 5" id="KW-0143">Chaperone</keyword>
<keyword evidence="10" id="KW-1185">Reference proteome</keyword>
<evidence type="ECO:0000313" key="9">
    <source>
        <dbReference type="EMBL" id="KHD96418.1"/>
    </source>
</evidence>
<dbReference type="Gene3D" id="2.40.30.60">
    <property type="entry name" value="RimM"/>
    <property type="match status" value="1"/>
</dbReference>
<dbReference type="GO" id="GO:0005840">
    <property type="term" value="C:ribosome"/>
    <property type="evidence" value="ECO:0007669"/>
    <property type="project" value="InterPro"/>
</dbReference>
<keyword evidence="1 5" id="KW-0963">Cytoplasm</keyword>
<comment type="subunit">
    <text evidence="5">Binds ribosomal protein uS19.</text>
</comment>
<dbReference type="SUPFAM" id="SSF50447">
    <property type="entry name" value="Translation proteins"/>
    <property type="match status" value="1"/>
</dbReference>
<dbReference type="PANTHER" id="PTHR33692:SF1">
    <property type="entry name" value="RIBOSOME MATURATION FACTOR RIMM"/>
    <property type="match status" value="1"/>
</dbReference>
<dbReference type="GO" id="GO:0005737">
    <property type="term" value="C:cytoplasm"/>
    <property type="evidence" value="ECO:0007669"/>
    <property type="project" value="UniProtKB-SubCell"/>
</dbReference>
<dbReference type="Proteomes" id="UP000030466">
    <property type="component" value="Unassembled WGS sequence"/>
</dbReference>
<dbReference type="InterPro" id="IPR002676">
    <property type="entry name" value="RimM_N"/>
</dbReference>
<dbReference type="AlphaFoldDB" id="A0A0A6VPU5"/>
<evidence type="ECO:0000256" key="6">
    <source>
        <dbReference type="SAM" id="MobiDB-lite"/>
    </source>
</evidence>
<feature type="compositionally biased region" description="Low complexity" evidence="6">
    <location>
        <begin position="193"/>
        <end position="217"/>
    </location>
</feature>
<dbReference type="EMBL" id="JSUH01000017">
    <property type="protein sequence ID" value="KHD96418.1"/>
    <property type="molecule type" value="Genomic_DNA"/>
</dbReference>
<name>A0A0A6VPU5_KOCRO</name>
<dbReference type="InterPro" id="IPR009000">
    <property type="entry name" value="Transl_B-barrel_sf"/>
</dbReference>
<evidence type="ECO:0000259" key="7">
    <source>
        <dbReference type="Pfam" id="PF01782"/>
    </source>
</evidence>
<comment type="caution">
    <text evidence="9">The sequence shown here is derived from an EMBL/GenBank/DDBJ whole genome shotgun (WGS) entry which is preliminary data.</text>
</comment>
<protein>
    <recommendedName>
        <fullName evidence="5">Ribosome maturation factor RimM</fullName>
    </recommendedName>
</protein>
<evidence type="ECO:0000256" key="5">
    <source>
        <dbReference type="HAMAP-Rule" id="MF_00014"/>
    </source>
</evidence>
<evidence type="ECO:0000313" key="10">
    <source>
        <dbReference type="Proteomes" id="UP000030466"/>
    </source>
</evidence>
<proteinExistence type="inferred from homology"/>
<dbReference type="GO" id="GO:0043022">
    <property type="term" value="F:ribosome binding"/>
    <property type="evidence" value="ECO:0007669"/>
    <property type="project" value="InterPro"/>
</dbReference>
<dbReference type="GO" id="GO:0006364">
    <property type="term" value="P:rRNA processing"/>
    <property type="evidence" value="ECO:0007669"/>
    <property type="project" value="UniProtKB-UniRule"/>
</dbReference>
<dbReference type="OrthoDB" id="5381335at2"/>
<dbReference type="PANTHER" id="PTHR33692">
    <property type="entry name" value="RIBOSOME MATURATION FACTOR RIMM"/>
    <property type="match status" value="1"/>
</dbReference>
<dbReference type="SUPFAM" id="SSF50346">
    <property type="entry name" value="PRC-barrel domain"/>
    <property type="match status" value="1"/>
</dbReference>
<comment type="similarity">
    <text evidence="5">Belongs to the RimM family.</text>
</comment>
<organism evidence="9 10">
    <name type="scientific">Kocuria rosea subsp. polaris</name>
    <dbReference type="NCBI Taxonomy" id="136273"/>
    <lineage>
        <taxon>Bacteria</taxon>
        <taxon>Bacillati</taxon>
        <taxon>Actinomycetota</taxon>
        <taxon>Actinomycetes</taxon>
        <taxon>Micrococcales</taxon>
        <taxon>Micrococcaceae</taxon>
        <taxon>Kocuria</taxon>
    </lineage>
</organism>
<dbReference type="InterPro" id="IPR036976">
    <property type="entry name" value="RimM_N_sf"/>
</dbReference>
<gene>
    <name evidence="5" type="primary">rimM</name>
    <name evidence="9" type="ORF">GY22_15560</name>
</gene>
<dbReference type="RefSeq" id="WP_035929809.1">
    <property type="nucleotide sequence ID" value="NZ_JSUH01000017.1"/>
</dbReference>
<keyword evidence="2 5" id="KW-0690">Ribosome biogenesis</keyword>
<accession>A0A0A6VPU5</accession>
<keyword evidence="3 5" id="KW-0698">rRNA processing</keyword>
<comment type="subcellular location">
    <subcellularLocation>
        <location evidence="5">Cytoplasm</location>
    </subcellularLocation>
</comment>
<evidence type="ECO:0000256" key="3">
    <source>
        <dbReference type="ARBA" id="ARBA00022552"/>
    </source>
</evidence>
<dbReference type="GO" id="GO:0042274">
    <property type="term" value="P:ribosomal small subunit biogenesis"/>
    <property type="evidence" value="ECO:0007669"/>
    <property type="project" value="UniProtKB-UniRule"/>
</dbReference>
<dbReference type="HAMAP" id="MF_00014">
    <property type="entry name" value="Ribosome_mat_RimM"/>
    <property type="match status" value="1"/>
</dbReference>
<dbReference type="NCBIfam" id="TIGR02273">
    <property type="entry name" value="16S_RimM"/>
    <property type="match status" value="1"/>
</dbReference>
<sequence length="217" mass="23011">MKVQVARVGKPHGIRGEVTVQLFTDAPEERFAPGARLLLEPSVPLAPEGVVTVRGARWNKAVLVVALEEVPDRNGAETLRGAHLYAEALEEDPESDEWYEHELVDLEVRTGPEDGSGPRIGVVTGLRTLPVQDLLEIELDEGRREAVLPFVEEIVPVVDPEGGFVVVTPPPGLLELGLDDGKPDEGNDDDGNGDAVNPGDGNPGTGDPADGATEGGR</sequence>
<feature type="domain" description="RimM N-terminal" evidence="7">
    <location>
        <begin position="4"/>
        <end position="87"/>
    </location>
</feature>